<gene>
    <name evidence="8" type="ORF">CBR_g52633</name>
</gene>
<evidence type="ECO:0000313" key="8">
    <source>
        <dbReference type="EMBL" id="GBG91599.1"/>
    </source>
</evidence>
<dbReference type="OrthoDB" id="567788at2759"/>
<feature type="transmembrane region" description="Helical" evidence="6">
    <location>
        <begin position="103"/>
        <end position="123"/>
    </location>
</feature>
<dbReference type="OMA" id="KHYRTFD"/>
<feature type="transmembrane region" description="Helical" evidence="6">
    <location>
        <begin position="199"/>
        <end position="227"/>
    </location>
</feature>
<evidence type="ECO:0000256" key="3">
    <source>
        <dbReference type="ARBA" id="ARBA00022824"/>
    </source>
</evidence>
<keyword evidence="4 6" id="KW-1133">Transmembrane helix</keyword>
<dbReference type="InterPro" id="IPR003388">
    <property type="entry name" value="Reticulon"/>
</dbReference>
<dbReference type="AlphaFoldDB" id="A0A388MAW9"/>
<organism evidence="8 9">
    <name type="scientific">Chara braunii</name>
    <name type="common">Braun's stonewort</name>
    <dbReference type="NCBI Taxonomy" id="69332"/>
    <lineage>
        <taxon>Eukaryota</taxon>
        <taxon>Viridiplantae</taxon>
        <taxon>Streptophyta</taxon>
        <taxon>Charophyceae</taxon>
        <taxon>Charales</taxon>
        <taxon>Characeae</taxon>
        <taxon>Chara</taxon>
    </lineage>
</organism>
<sequence length="276" mass="30541">MEAPEANAMPISALANDISDHMKGILLSDLANSASPVSDLADAASSAALSSAREMHEKGKDSVRAAIKRFFSALKKERSMREVLGGGRTADLLLWTNVKKSGATLGVLTALWILVEFCGFTMMTITCKFLMVAVGVLFVWANFAYLFRRAPPPVPKIELKEEKVQEVAAKIRVVVNESLLLCRDVACGKEFKLFVRALWILYFASMIGSWFTFISLSYLLVLLAFIVPKVYETYERDVDKVRMAAMEQTIKYYEVADRAVVGAVITSVPGLKQKPQ</sequence>
<evidence type="ECO:0000259" key="7">
    <source>
        <dbReference type="PROSITE" id="PS50845"/>
    </source>
</evidence>
<dbReference type="GO" id="GO:0009617">
    <property type="term" value="P:response to bacterium"/>
    <property type="evidence" value="ECO:0007669"/>
    <property type="project" value="InterPro"/>
</dbReference>
<evidence type="ECO:0000313" key="9">
    <source>
        <dbReference type="Proteomes" id="UP000265515"/>
    </source>
</evidence>
<dbReference type="Proteomes" id="UP000265515">
    <property type="component" value="Unassembled WGS sequence"/>
</dbReference>
<dbReference type="PANTHER" id="PTHR10994">
    <property type="entry name" value="RETICULON"/>
    <property type="match status" value="1"/>
</dbReference>
<dbReference type="GO" id="GO:0005789">
    <property type="term" value="C:endoplasmic reticulum membrane"/>
    <property type="evidence" value="ECO:0007669"/>
    <property type="project" value="UniProtKB-SubCell"/>
</dbReference>
<name>A0A388MAW9_CHABU</name>
<keyword evidence="3 6" id="KW-0256">Endoplasmic reticulum</keyword>
<reference evidence="8 9" key="1">
    <citation type="journal article" date="2018" name="Cell">
        <title>The Chara Genome: Secondary Complexity and Implications for Plant Terrestrialization.</title>
        <authorList>
            <person name="Nishiyama T."/>
            <person name="Sakayama H."/>
            <person name="Vries J.D."/>
            <person name="Buschmann H."/>
            <person name="Saint-Marcoux D."/>
            <person name="Ullrich K.K."/>
            <person name="Haas F.B."/>
            <person name="Vanderstraeten L."/>
            <person name="Becker D."/>
            <person name="Lang D."/>
            <person name="Vosolsobe S."/>
            <person name="Rombauts S."/>
            <person name="Wilhelmsson P.K.I."/>
            <person name="Janitza P."/>
            <person name="Kern R."/>
            <person name="Heyl A."/>
            <person name="Rumpler F."/>
            <person name="Villalobos L.I.A.C."/>
            <person name="Clay J.M."/>
            <person name="Skokan R."/>
            <person name="Toyoda A."/>
            <person name="Suzuki Y."/>
            <person name="Kagoshima H."/>
            <person name="Schijlen E."/>
            <person name="Tajeshwar N."/>
            <person name="Catarino B."/>
            <person name="Hetherington A.J."/>
            <person name="Saltykova A."/>
            <person name="Bonnot C."/>
            <person name="Breuninger H."/>
            <person name="Symeonidi A."/>
            <person name="Radhakrishnan G.V."/>
            <person name="Van Nieuwerburgh F."/>
            <person name="Deforce D."/>
            <person name="Chang C."/>
            <person name="Karol K.G."/>
            <person name="Hedrich R."/>
            <person name="Ulvskov P."/>
            <person name="Glockner G."/>
            <person name="Delwiche C.F."/>
            <person name="Petrasek J."/>
            <person name="Van de Peer Y."/>
            <person name="Friml J."/>
            <person name="Beilby M."/>
            <person name="Dolan L."/>
            <person name="Kohara Y."/>
            <person name="Sugano S."/>
            <person name="Fujiyama A."/>
            <person name="Delaux P.-M."/>
            <person name="Quint M."/>
            <person name="TheiBen G."/>
            <person name="Hagemann M."/>
            <person name="Harholt J."/>
            <person name="Dunand C."/>
            <person name="Zachgo S."/>
            <person name="Langdale J."/>
            <person name="Maumus F."/>
            <person name="Straeten D.V.D."/>
            <person name="Gould S.B."/>
            <person name="Rensing S.A."/>
        </authorList>
    </citation>
    <scope>NUCLEOTIDE SEQUENCE [LARGE SCALE GENOMIC DNA]</scope>
    <source>
        <strain evidence="8 9">S276</strain>
    </source>
</reference>
<dbReference type="EMBL" id="BFEA01000924">
    <property type="protein sequence ID" value="GBG91599.1"/>
    <property type="molecule type" value="Genomic_DNA"/>
</dbReference>
<dbReference type="PROSITE" id="PS50845">
    <property type="entry name" value="RETICULON"/>
    <property type="match status" value="1"/>
</dbReference>
<evidence type="ECO:0000256" key="2">
    <source>
        <dbReference type="ARBA" id="ARBA00022692"/>
    </source>
</evidence>
<keyword evidence="9" id="KW-1185">Reference proteome</keyword>
<protein>
    <recommendedName>
        <fullName evidence="6">Reticulon-like protein</fullName>
    </recommendedName>
</protein>
<keyword evidence="2 6" id="KW-0812">Transmembrane</keyword>
<feature type="transmembrane region" description="Helical" evidence="6">
    <location>
        <begin position="129"/>
        <end position="147"/>
    </location>
</feature>
<evidence type="ECO:0000256" key="4">
    <source>
        <dbReference type="ARBA" id="ARBA00022989"/>
    </source>
</evidence>
<evidence type="ECO:0000256" key="1">
    <source>
        <dbReference type="ARBA" id="ARBA00004477"/>
    </source>
</evidence>
<dbReference type="Pfam" id="PF02453">
    <property type="entry name" value="Reticulon"/>
    <property type="match status" value="1"/>
</dbReference>
<dbReference type="PANTHER" id="PTHR10994:SF193">
    <property type="entry name" value="RETICULON-LIKE PROTEIN"/>
    <property type="match status" value="1"/>
</dbReference>
<proteinExistence type="predicted"/>
<dbReference type="STRING" id="69332.A0A388MAW9"/>
<keyword evidence="5 6" id="KW-0472">Membrane</keyword>
<dbReference type="Gramene" id="GBG91599">
    <property type="protein sequence ID" value="GBG91599"/>
    <property type="gene ID" value="CBR_g52633"/>
</dbReference>
<comment type="caution">
    <text evidence="8">The sequence shown here is derived from an EMBL/GenBank/DDBJ whole genome shotgun (WGS) entry which is preliminary data.</text>
</comment>
<feature type="domain" description="Reticulon" evidence="7">
    <location>
        <begin position="89"/>
        <end position="276"/>
    </location>
</feature>
<evidence type="ECO:0000256" key="5">
    <source>
        <dbReference type="ARBA" id="ARBA00023136"/>
    </source>
</evidence>
<evidence type="ECO:0000256" key="6">
    <source>
        <dbReference type="RuleBase" id="RU363132"/>
    </source>
</evidence>
<accession>A0A388MAW9</accession>
<comment type="subcellular location">
    <subcellularLocation>
        <location evidence="1 6">Endoplasmic reticulum membrane</location>
        <topology evidence="1 6">Multi-pass membrane protein</topology>
    </subcellularLocation>
</comment>
<dbReference type="InterPro" id="IPR045064">
    <property type="entry name" value="Reticulon-like"/>
</dbReference>